<dbReference type="InterPro" id="IPR034058">
    <property type="entry name" value="TagA/B/C/D_pept_dom"/>
</dbReference>
<dbReference type="EC" id="3.4.21.62" evidence="6"/>
<comment type="similarity">
    <text evidence="1 7">Belongs to the peptidase S8 family.</text>
</comment>
<keyword evidence="4 7" id="KW-0720">Serine protease</keyword>
<gene>
    <name evidence="10" type="ORF">PLBR_LOCUS6670</name>
</gene>
<evidence type="ECO:0000259" key="9">
    <source>
        <dbReference type="Pfam" id="PF00082"/>
    </source>
</evidence>
<evidence type="ECO:0000313" key="10">
    <source>
        <dbReference type="EMBL" id="SPQ99455.1"/>
    </source>
</evidence>
<dbReference type="SUPFAM" id="SSF52743">
    <property type="entry name" value="Subtilisin-like"/>
    <property type="match status" value="1"/>
</dbReference>
<dbReference type="SUPFAM" id="SSF49785">
    <property type="entry name" value="Galactose-binding domain-like"/>
    <property type="match status" value="1"/>
</dbReference>
<dbReference type="GO" id="GO:0004252">
    <property type="term" value="F:serine-type endopeptidase activity"/>
    <property type="evidence" value="ECO:0007669"/>
    <property type="project" value="UniProtKB-UniRule"/>
</dbReference>
<organism evidence="10 11">
    <name type="scientific">Plasmodiophora brassicae</name>
    <name type="common">Clubroot disease agent</name>
    <dbReference type="NCBI Taxonomy" id="37360"/>
    <lineage>
        <taxon>Eukaryota</taxon>
        <taxon>Sar</taxon>
        <taxon>Rhizaria</taxon>
        <taxon>Endomyxa</taxon>
        <taxon>Phytomyxea</taxon>
        <taxon>Plasmodiophorida</taxon>
        <taxon>Plasmodiophoridae</taxon>
        <taxon>Plasmodiophora</taxon>
    </lineage>
</organism>
<dbReference type="EMBL" id="OVEO01000012">
    <property type="protein sequence ID" value="SPQ99455.1"/>
    <property type="molecule type" value="Genomic_DNA"/>
</dbReference>
<keyword evidence="10" id="KW-0496">Mitochondrion</keyword>
<feature type="signal peptide" evidence="8">
    <location>
        <begin position="1"/>
        <end position="31"/>
    </location>
</feature>
<comment type="catalytic activity">
    <reaction evidence="5">
        <text>Hydrolysis of proteins with broad specificity for peptide bonds, and a preference for a large uncharged residue in P1. Hydrolyzes peptide amides.</text>
        <dbReference type="EC" id="3.4.21.62"/>
    </reaction>
</comment>
<keyword evidence="3 7" id="KW-0378">Hydrolase</keyword>
<dbReference type="InterPro" id="IPR036852">
    <property type="entry name" value="Peptidase_S8/S53_dom_sf"/>
</dbReference>
<dbReference type="PRINTS" id="PR00723">
    <property type="entry name" value="SUBTILISIN"/>
</dbReference>
<dbReference type="InterPro" id="IPR008979">
    <property type="entry name" value="Galactose-bd-like_sf"/>
</dbReference>
<dbReference type="Gene3D" id="3.40.50.200">
    <property type="entry name" value="Peptidase S8/S53 domain"/>
    <property type="match status" value="1"/>
</dbReference>
<evidence type="ECO:0000256" key="5">
    <source>
        <dbReference type="ARBA" id="ARBA00023529"/>
    </source>
</evidence>
<dbReference type="InterPro" id="IPR015500">
    <property type="entry name" value="Peptidase_S8_subtilisin-rel"/>
</dbReference>
<name>A0A3P3YH24_PLABS</name>
<dbReference type="InterPro" id="IPR022398">
    <property type="entry name" value="Peptidase_S8_His-AS"/>
</dbReference>
<sequence>MATMTTTLLALIATCGPALVVLGSSAVPVSSQDATDPVIVLESGRIDTLAVPQFDGAPHPSSAFAQMTFAQRLLSSTPSTLLVQVEHASSAVSARLQAQHPGITVVSYLPNNAFLVYGTHASAWHLRRLSPDVLWVGHLPTAMKISLSLTKFASPVTDSASFFGVAPLGDPLRQLVVQTTCDATPDIVNRVRRALAAATDSSSSSTAVSVVALRPNRLLVHVRAGDLLSAAKIIADDPAVHWVERRLRHQFLNRWARGIMANGLNVTANYQGHRDIVTWDNGLDGQGQMVGLGDSGIDKRSCFFASRSCALDALQHASQGTHLFPVNVVDDSDKIAMYVPFADSSDASGHGTHVAGIMAGDPHLPDGHKGTLPTFAGMAPQARIAFVDVGDDQGVVRLPDDLQSGYLAPLYDAGARVIMNGWGAQVPLYTHEAHDMDAFMFDNADAVIVNPAGNAGACNEEGTIATPGTSKNGVTVGASLSNQMGYRKTDLVPEGFQSHGDPHLTEASIAAFSGKGPTQDGRIKPDLVAPGYFVYSANTGAGHNGCDGQLGDIVTPNAGTSMAAGVMAGTLALVRQYVTDGFYSGAGHRRPRHGFTPSGALLKALAISGAVPLNGTRQVSDNGIMDPARCPAVHFTGVLGAAGLPNIDQGWGRTQLDRVLAFSGDDVDYSLHIIGRNNRSERTFGDPEIGDGQEHLYRFCALETHTEVKVTLVWTDAPATLGAGLQLVNDLDLRVQIDKTVYWGNDVDRGDRRNPVEHISVETRRPLTDVVVGVEGRRISVGDAQAYALVVNGRPILHGPCRPHHEMHVIFKDDNMDVDGHAFRLLNTARKMRIRVPKASAFGARPARRLPLLLLCAAAALLT</sequence>
<protein>
    <recommendedName>
        <fullName evidence="6">subtilisin</fullName>
        <ecNumber evidence="6">3.4.21.62</ecNumber>
    </recommendedName>
</protein>
<accession>A0A3P3YH24</accession>
<dbReference type="Proteomes" id="UP000290189">
    <property type="component" value="Unassembled WGS sequence"/>
</dbReference>
<dbReference type="PROSITE" id="PS51892">
    <property type="entry name" value="SUBTILASE"/>
    <property type="match status" value="1"/>
</dbReference>
<keyword evidence="2 7" id="KW-0645">Protease</keyword>
<feature type="active site" description="Charge relay system" evidence="7">
    <location>
        <position position="294"/>
    </location>
</feature>
<dbReference type="PANTHER" id="PTHR43399">
    <property type="entry name" value="SUBTILISIN-RELATED"/>
    <property type="match status" value="1"/>
</dbReference>
<evidence type="ECO:0000256" key="2">
    <source>
        <dbReference type="ARBA" id="ARBA00022670"/>
    </source>
</evidence>
<evidence type="ECO:0000256" key="4">
    <source>
        <dbReference type="ARBA" id="ARBA00022825"/>
    </source>
</evidence>
<feature type="active site" description="Charge relay system" evidence="7">
    <location>
        <position position="561"/>
    </location>
</feature>
<dbReference type="AlphaFoldDB" id="A0A3P3YH24"/>
<evidence type="ECO:0000256" key="3">
    <source>
        <dbReference type="ARBA" id="ARBA00022801"/>
    </source>
</evidence>
<dbReference type="PANTHER" id="PTHR43399:SF4">
    <property type="entry name" value="CELL WALL-ASSOCIATED PROTEASE"/>
    <property type="match status" value="1"/>
</dbReference>
<reference evidence="10 11" key="1">
    <citation type="submission" date="2018-03" db="EMBL/GenBank/DDBJ databases">
        <authorList>
            <person name="Fogelqvist J."/>
        </authorList>
    </citation>
    <scope>NUCLEOTIDE SEQUENCE [LARGE SCALE GENOMIC DNA]</scope>
</reference>
<evidence type="ECO:0000256" key="6">
    <source>
        <dbReference type="ARBA" id="ARBA00023619"/>
    </source>
</evidence>
<keyword evidence="8" id="KW-0732">Signal</keyword>
<feature type="chain" id="PRO_5018037954" description="subtilisin" evidence="8">
    <location>
        <begin position="32"/>
        <end position="863"/>
    </location>
</feature>
<dbReference type="GO" id="GO:0006508">
    <property type="term" value="P:proteolysis"/>
    <property type="evidence" value="ECO:0007669"/>
    <property type="project" value="UniProtKB-KW"/>
</dbReference>
<evidence type="ECO:0000256" key="1">
    <source>
        <dbReference type="ARBA" id="ARBA00011073"/>
    </source>
</evidence>
<dbReference type="InterPro" id="IPR000209">
    <property type="entry name" value="Peptidase_S8/S53_dom"/>
</dbReference>
<dbReference type="Gene3D" id="2.60.120.380">
    <property type="match status" value="1"/>
</dbReference>
<proteinExistence type="inferred from homology"/>
<dbReference type="Pfam" id="PF00082">
    <property type="entry name" value="Peptidase_S8"/>
    <property type="match status" value="1"/>
</dbReference>
<dbReference type="InterPro" id="IPR051048">
    <property type="entry name" value="Peptidase_S8/S53_subtilisin"/>
</dbReference>
<dbReference type="PROSITE" id="PS00137">
    <property type="entry name" value="SUBTILASE_HIS"/>
    <property type="match status" value="1"/>
</dbReference>
<feature type="domain" description="Peptidase S8/S53" evidence="9">
    <location>
        <begin position="285"/>
        <end position="578"/>
    </location>
</feature>
<feature type="active site" description="Charge relay system" evidence="7">
    <location>
        <position position="350"/>
    </location>
</feature>
<evidence type="ECO:0000313" key="11">
    <source>
        <dbReference type="Proteomes" id="UP000290189"/>
    </source>
</evidence>
<dbReference type="CDD" id="cd04842">
    <property type="entry name" value="Peptidases_S8_Kp43_protease"/>
    <property type="match status" value="1"/>
</dbReference>
<geneLocation type="mitochondrion" evidence="10"/>
<evidence type="ECO:0000256" key="8">
    <source>
        <dbReference type="SAM" id="SignalP"/>
    </source>
</evidence>
<evidence type="ECO:0000256" key="7">
    <source>
        <dbReference type="PROSITE-ProRule" id="PRU01240"/>
    </source>
</evidence>